<organism evidence="5 6">
    <name type="scientific">candidate division WWE3 bacterium RBG_19FT_COMBO_53_11</name>
    <dbReference type="NCBI Taxonomy" id="1802613"/>
    <lineage>
        <taxon>Bacteria</taxon>
        <taxon>Katanobacteria</taxon>
    </lineage>
</organism>
<dbReference type="InterPro" id="IPR000307">
    <property type="entry name" value="Ribosomal_bS16"/>
</dbReference>
<dbReference type="Proteomes" id="UP000176583">
    <property type="component" value="Unassembled WGS sequence"/>
</dbReference>
<evidence type="ECO:0000256" key="1">
    <source>
        <dbReference type="ARBA" id="ARBA00022980"/>
    </source>
</evidence>
<dbReference type="STRING" id="1802613.A2V54_01130"/>
<dbReference type="GO" id="GO:1990904">
    <property type="term" value="C:ribonucleoprotein complex"/>
    <property type="evidence" value="ECO:0007669"/>
    <property type="project" value="UniProtKB-KW"/>
</dbReference>
<evidence type="ECO:0000313" key="6">
    <source>
        <dbReference type="Proteomes" id="UP000176583"/>
    </source>
</evidence>
<dbReference type="GO" id="GO:0003735">
    <property type="term" value="F:structural constituent of ribosome"/>
    <property type="evidence" value="ECO:0007669"/>
    <property type="project" value="InterPro"/>
</dbReference>
<evidence type="ECO:0000256" key="2">
    <source>
        <dbReference type="ARBA" id="ARBA00023274"/>
    </source>
</evidence>
<name>A0A1F4UHP8_UNCKA</name>
<evidence type="ECO:0000256" key="3">
    <source>
        <dbReference type="ARBA" id="ARBA00035310"/>
    </source>
</evidence>
<keyword evidence="1 5" id="KW-0689">Ribosomal protein</keyword>
<reference evidence="5 6" key="1">
    <citation type="journal article" date="2016" name="Nat. Commun.">
        <title>Thousands of microbial genomes shed light on interconnected biogeochemical processes in an aquifer system.</title>
        <authorList>
            <person name="Anantharaman K."/>
            <person name="Brown C.T."/>
            <person name="Hug L.A."/>
            <person name="Sharon I."/>
            <person name="Castelle C.J."/>
            <person name="Probst A.J."/>
            <person name="Thomas B.C."/>
            <person name="Singh A."/>
            <person name="Wilkins M.J."/>
            <person name="Karaoz U."/>
            <person name="Brodie E.L."/>
            <person name="Williams K.H."/>
            <person name="Hubbard S.S."/>
            <person name="Banfield J.F."/>
        </authorList>
    </citation>
    <scope>NUCLEOTIDE SEQUENCE [LARGE SCALE GENOMIC DNA]</scope>
</reference>
<dbReference type="NCBIfam" id="TIGR00002">
    <property type="entry name" value="S16"/>
    <property type="match status" value="1"/>
</dbReference>
<evidence type="ECO:0000313" key="5">
    <source>
        <dbReference type="EMBL" id="OGC44488.1"/>
    </source>
</evidence>
<comment type="caution">
    <text evidence="5">The sequence shown here is derived from an EMBL/GenBank/DDBJ whole genome shotgun (WGS) entry which is preliminary data.</text>
</comment>
<dbReference type="GO" id="GO:0005737">
    <property type="term" value="C:cytoplasm"/>
    <property type="evidence" value="ECO:0007669"/>
    <property type="project" value="UniProtKB-ARBA"/>
</dbReference>
<proteinExistence type="predicted"/>
<feature type="region of interest" description="Disordered" evidence="4">
    <location>
        <begin position="81"/>
        <end position="146"/>
    </location>
</feature>
<sequence>MLKIRLVRIGKKNLPSFRIEVTEGAKTVDLIGSYYPHSARSHFSISKEKLEHWLKSGAKPTPAVADLVKGKYEFKPYHGAVAAKEEKAPPAAPSGEVKTASDEVPAPSAPTAAEAQEPVPPEAPVMEGSSEEKSVEPSPQEEPVKS</sequence>
<protein>
    <recommendedName>
        <fullName evidence="3">30S ribosomal protein S16</fullName>
    </recommendedName>
</protein>
<dbReference type="EMBL" id="MEUW01000019">
    <property type="protein sequence ID" value="OGC44488.1"/>
    <property type="molecule type" value="Genomic_DNA"/>
</dbReference>
<dbReference type="SUPFAM" id="SSF54565">
    <property type="entry name" value="Ribosomal protein S16"/>
    <property type="match status" value="1"/>
</dbReference>
<evidence type="ECO:0000256" key="4">
    <source>
        <dbReference type="SAM" id="MobiDB-lite"/>
    </source>
</evidence>
<dbReference type="GO" id="GO:0006412">
    <property type="term" value="P:translation"/>
    <property type="evidence" value="ECO:0007669"/>
    <property type="project" value="InterPro"/>
</dbReference>
<keyword evidence="2" id="KW-0687">Ribonucleoprotein</keyword>
<dbReference type="Pfam" id="PF00886">
    <property type="entry name" value="Ribosomal_S16"/>
    <property type="match status" value="1"/>
</dbReference>
<gene>
    <name evidence="5" type="ORF">A2V54_01130</name>
</gene>
<dbReference type="InterPro" id="IPR023803">
    <property type="entry name" value="Ribosomal_bS16_dom_sf"/>
</dbReference>
<dbReference type="Gene3D" id="3.30.1320.10">
    <property type="match status" value="1"/>
</dbReference>
<dbReference type="GO" id="GO:0005840">
    <property type="term" value="C:ribosome"/>
    <property type="evidence" value="ECO:0007669"/>
    <property type="project" value="UniProtKB-KW"/>
</dbReference>
<accession>A0A1F4UHP8</accession>
<dbReference type="AlphaFoldDB" id="A0A1F4UHP8"/>